<gene>
    <name evidence="2" type="ORF">IV500_04700</name>
</gene>
<accession>A0A931G9I1</accession>
<protein>
    <recommendedName>
        <fullName evidence="4">DUF4190 domain-containing protein</fullName>
    </recommendedName>
</protein>
<feature type="transmembrane region" description="Helical" evidence="1">
    <location>
        <begin position="44"/>
        <end position="66"/>
    </location>
</feature>
<sequence length="110" mass="11485">MSQPGYDNNQPSQPYTAPPTYQGVGAVGCSPEYAEGKKAQQNSLLFGILGLFFFGFIFGPLAIITAKKAERMGCPSNAGKVLGWIACAICALGVLLSLIMVIGLVASSIQ</sequence>
<dbReference type="Proteomes" id="UP000655366">
    <property type="component" value="Unassembled WGS sequence"/>
</dbReference>
<dbReference type="EMBL" id="JADNYM010000005">
    <property type="protein sequence ID" value="MBG0738717.1"/>
    <property type="molecule type" value="Genomic_DNA"/>
</dbReference>
<keyword evidence="1" id="KW-0472">Membrane</keyword>
<keyword evidence="1" id="KW-0812">Transmembrane</keyword>
<evidence type="ECO:0000313" key="3">
    <source>
        <dbReference type="Proteomes" id="UP000655366"/>
    </source>
</evidence>
<comment type="caution">
    <text evidence="2">The sequence shown here is derived from an EMBL/GenBank/DDBJ whole genome shotgun (WGS) entry which is preliminary data.</text>
</comment>
<evidence type="ECO:0008006" key="4">
    <source>
        <dbReference type="Google" id="ProtNLM"/>
    </source>
</evidence>
<dbReference type="RefSeq" id="WP_196395663.1">
    <property type="nucleotide sequence ID" value="NZ_JADNYM010000005.1"/>
</dbReference>
<evidence type="ECO:0000256" key="1">
    <source>
        <dbReference type="SAM" id="Phobius"/>
    </source>
</evidence>
<dbReference type="AlphaFoldDB" id="A0A931G9I1"/>
<proteinExistence type="predicted"/>
<evidence type="ECO:0000313" key="2">
    <source>
        <dbReference type="EMBL" id="MBG0738717.1"/>
    </source>
</evidence>
<reference evidence="2 3" key="1">
    <citation type="submission" date="2020-11" db="EMBL/GenBank/DDBJ databases">
        <title>Arthrobacter antarcticus sp. nov., isolated from Antarctic Soil.</title>
        <authorList>
            <person name="Li J."/>
        </authorList>
    </citation>
    <scope>NUCLEOTIDE SEQUENCE [LARGE SCALE GENOMIC DNA]</scope>
    <source>
        <strain evidence="2 3">Z1-20</strain>
    </source>
</reference>
<keyword evidence="3" id="KW-1185">Reference proteome</keyword>
<organism evidence="2 3">
    <name type="scientific">Arthrobacter terrae</name>
    <dbReference type="NCBI Taxonomy" id="2935737"/>
    <lineage>
        <taxon>Bacteria</taxon>
        <taxon>Bacillati</taxon>
        <taxon>Actinomycetota</taxon>
        <taxon>Actinomycetes</taxon>
        <taxon>Micrococcales</taxon>
        <taxon>Micrococcaceae</taxon>
        <taxon>Arthrobacter</taxon>
    </lineage>
</organism>
<name>A0A931G9I1_9MICC</name>
<keyword evidence="1" id="KW-1133">Transmembrane helix</keyword>
<feature type="transmembrane region" description="Helical" evidence="1">
    <location>
        <begin position="81"/>
        <end position="106"/>
    </location>
</feature>